<dbReference type="EMBL" id="WJXB01000023">
    <property type="protein sequence ID" value="MRN57283.1"/>
    <property type="molecule type" value="Genomic_DNA"/>
</dbReference>
<dbReference type="AlphaFoldDB" id="A0A7X2HBW5"/>
<accession>A0A7X2HBW5</accession>
<dbReference type="Gene3D" id="2.130.10.10">
    <property type="entry name" value="YVTN repeat-like/Quinoprotein amine dehydrogenase"/>
    <property type="match status" value="1"/>
</dbReference>
<reference evidence="1 2" key="1">
    <citation type="submission" date="2019-11" db="EMBL/GenBank/DDBJ databases">
        <title>Paenibacillus monticola sp. nov., a novel PGPR strain isolated from mountain sample in China.</title>
        <authorList>
            <person name="Zhao Q."/>
            <person name="Li H.-P."/>
            <person name="Zhang J.-L."/>
        </authorList>
    </citation>
    <scope>NUCLEOTIDE SEQUENCE [LARGE SCALE GENOMIC DNA]</scope>
    <source>
        <strain evidence="1 2">LC-T2</strain>
    </source>
</reference>
<evidence type="ECO:0008006" key="3">
    <source>
        <dbReference type="Google" id="ProtNLM"/>
    </source>
</evidence>
<dbReference type="InterPro" id="IPR015943">
    <property type="entry name" value="WD40/YVTN_repeat-like_dom_sf"/>
</dbReference>
<protein>
    <recommendedName>
        <fullName evidence="3">Exo-alpha-sialidase</fullName>
    </recommendedName>
</protein>
<dbReference type="Proteomes" id="UP000463051">
    <property type="component" value="Unassembled WGS sequence"/>
</dbReference>
<name>A0A7X2HBW5_9BACL</name>
<evidence type="ECO:0000313" key="2">
    <source>
        <dbReference type="Proteomes" id="UP000463051"/>
    </source>
</evidence>
<proteinExistence type="predicted"/>
<dbReference type="SUPFAM" id="SSF50939">
    <property type="entry name" value="Sialidases"/>
    <property type="match status" value="1"/>
</dbReference>
<keyword evidence="2" id="KW-1185">Reference proteome</keyword>
<gene>
    <name evidence="1" type="ORF">GJB61_30585</name>
</gene>
<comment type="caution">
    <text evidence="1">The sequence shown here is derived from an EMBL/GenBank/DDBJ whole genome shotgun (WGS) entry which is preliminary data.</text>
</comment>
<dbReference type="InterPro" id="IPR036278">
    <property type="entry name" value="Sialidase_sf"/>
</dbReference>
<organism evidence="1 2">
    <name type="scientific">Paenibacillus monticola</name>
    <dbReference type="NCBI Taxonomy" id="2666075"/>
    <lineage>
        <taxon>Bacteria</taxon>
        <taxon>Bacillati</taxon>
        <taxon>Bacillota</taxon>
        <taxon>Bacilli</taxon>
        <taxon>Bacillales</taxon>
        <taxon>Paenibacillaceae</taxon>
        <taxon>Paenibacillus</taxon>
    </lineage>
</organism>
<dbReference type="RefSeq" id="WP_154122767.1">
    <property type="nucleotide sequence ID" value="NZ_WJXB01000023.1"/>
</dbReference>
<dbReference type="CDD" id="cd15482">
    <property type="entry name" value="Sialidase_non-viral"/>
    <property type="match status" value="1"/>
</dbReference>
<sequence length="304" mass="33131">MMSKGAFSKISLIVPLILIALAGIFVSGISESSTSAFKPGTIYSRNSAGEQVIAYNAGHTYALDKNGHVIISYNNGKSKVKAPLILYPASGNEESGMTISETGFYISPEKTAITYGGFNGNPVEVLISNDKGKSWSTYQVTKQLIGTTKNIGFTTRNDGWIVLSRFNGMGSENHYIYETRDGGKSWSEVKGNANEVYARVLTGAGYANDKIGFMGFRYETDFQPAICWTQDGGKTWTKLHIKGLTGFASYSMTPLSPVFDGANGRFPIQLSQDGASNVVETIYLTSNNYGKTWRYDKADDMFGK</sequence>
<evidence type="ECO:0000313" key="1">
    <source>
        <dbReference type="EMBL" id="MRN57283.1"/>
    </source>
</evidence>